<protein>
    <submittedName>
        <fullName evidence="1">Uncharacterized protein</fullName>
    </submittedName>
</protein>
<sequence>MRSYQRWWREVGFVNLHKDRTSTVVTVDPSCCTGLPHAADAVMGVLPPPCCPSEIPTDAISTRST</sequence>
<dbReference type="Proteomes" id="UP000180166">
    <property type="component" value="Chromosome"/>
</dbReference>
<evidence type="ECO:0000313" key="1">
    <source>
        <dbReference type="EMBL" id="APA98957.1"/>
    </source>
</evidence>
<dbReference type="EMBL" id="CP017839">
    <property type="protein sequence ID" value="APA98957.1"/>
    <property type="molecule type" value="Genomic_DNA"/>
</dbReference>
<proteinExistence type="predicted"/>
<dbReference type="AlphaFoldDB" id="A0ABC8AXE6"/>
<dbReference type="KEGG" id="nsr:NS506_04911"/>
<gene>
    <name evidence="1" type="ORF">NS506_04911</name>
</gene>
<evidence type="ECO:0000313" key="2">
    <source>
        <dbReference type="Proteomes" id="UP000180166"/>
    </source>
</evidence>
<name>A0ABC8AXE6_9NOCA</name>
<organism evidence="1 2">
    <name type="scientific">Nocardia seriolae</name>
    <dbReference type="NCBI Taxonomy" id="37332"/>
    <lineage>
        <taxon>Bacteria</taxon>
        <taxon>Bacillati</taxon>
        <taxon>Actinomycetota</taxon>
        <taxon>Actinomycetes</taxon>
        <taxon>Mycobacteriales</taxon>
        <taxon>Nocardiaceae</taxon>
        <taxon>Nocardia</taxon>
    </lineage>
</organism>
<reference evidence="1 2" key="1">
    <citation type="submission" date="2016-10" db="EMBL/GenBank/DDBJ databases">
        <title>Genome sequence of Nocardia seriolae strain EM150506, isolated from Anguila japonica.</title>
        <authorList>
            <person name="Han H.-J."/>
        </authorList>
    </citation>
    <scope>NUCLEOTIDE SEQUENCE [LARGE SCALE GENOMIC DNA]</scope>
    <source>
        <strain evidence="1 2">EM150506</strain>
    </source>
</reference>
<accession>A0ABC8AXE6</accession>